<dbReference type="FunFam" id="3.40.50.300:FF:000011">
    <property type="entry name" value="Putative ABC transporter ATP-binding component"/>
    <property type="match status" value="1"/>
</dbReference>
<proteinExistence type="predicted"/>
<dbReference type="AlphaFoldDB" id="A0A517L8V2"/>
<reference evidence="6 7" key="1">
    <citation type="submission" date="2019-07" db="EMBL/GenBank/DDBJ databases">
        <title>Finished genome of Venturia effusa.</title>
        <authorList>
            <person name="Young C.A."/>
            <person name="Cox M.P."/>
            <person name="Ganley A.R.D."/>
            <person name="David W.J."/>
        </authorList>
    </citation>
    <scope>NUCLEOTIDE SEQUENCE [LARGE SCALE GENOMIC DNA]</scope>
    <source>
        <strain evidence="7">albino</strain>
    </source>
</reference>
<name>A0A517L8V2_9PEZI</name>
<dbReference type="InterPro" id="IPR027417">
    <property type="entry name" value="P-loop_NTPase"/>
</dbReference>
<dbReference type="Proteomes" id="UP000316270">
    <property type="component" value="Chromosome 7"/>
</dbReference>
<accession>A0A517L8V2</accession>
<dbReference type="EMBL" id="CP042191">
    <property type="protein sequence ID" value="QDS72049.1"/>
    <property type="molecule type" value="Genomic_DNA"/>
</dbReference>
<evidence type="ECO:0000256" key="2">
    <source>
        <dbReference type="ARBA" id="ARBA00022741"/>
    </source>
</evidence>
<gene>
    <name evidence="6" type="ORF">FKW77_002532</name>
</gene>
<dbReference type="PROSITE" id="PS00211">
    <property type="entry name" value="ABC_TRANSPORTER_1"/>
    <property type="match status" value="1"/>
</dbReference>
<feature type="region of interest" description="Disordered" evidence="4">
    <location>
        <begin position="383"/>
        <end position="422"/>
    </location>
</feature>
<dbReference type="Gene3D" id="3.40.50.300">
    <property type="entry name" value="P-loop containing nucleotide triphosphate hydrolases"/>
    <property type="match status" value="2"/>
</dbReference>
<dbReference type="OrthoDB" id="2110130at2759"/>
<dbReference type="PANTHER" id="PTHR19211">
    <property type="entry name" value="ATP-BINDING TRANSPORT PROTEIN-RELATED"/>
    <property type="match status" value="1"/>
</dbReference>
<keyword evidence="1" id="KW-0677">Repeat</keyword>
<dbReference type="InterPro" id="IPR032781">
    <property type="entry name" value="ABC_tran_Xtn"/>
</dbReference>
<dbReference type="Pfam" id="PF00005">
    <property type="entry name" value="ABC_tran"/>
    <property type="match status" value="2"/>
</dbReference>
<feature type="compositionally biased region" description="Low complexity" evidence="4">
    <location>
        <begin position="393"/>
        <end position="405"/>
    </location>
</feature>
<dbReference type="InterPro" id="IPR050611">
    <property type="entry name" value="ABCF"/>
</dbReference>
<dbReference type="SUPFAM" id="SSF52540">
    <property type="entry name" value="P-loop containing nucleoside triphosphate hydrolases"/>
    <property type="match status" value="2"/>
</dbReference>
<dbReference type="GO" id="GO:0005524">
    <property type="term" value="F:ATP binding"/>
    <property type="evidence" value="ECO:0007669"/>
    <property type="project" value="UniProtKB-KW"/>
</dbReference>
<feature type="domain" description="ABC transporter" evidence="5">
    <location>
        <begin position="49"/>
        <end position="379"/>
    </location>
</feature>
<keyword evidence="2" id="KW-0547">Nucleotide-binding</keyword>
<evidence type="ECO:0000256" key="1">
    <source>
        <dbReference type="ARBA" id="ARBA00022737"/>
    </source>
</evidence>
<organism evidence="6 7">
    <name type="scientific">Venturia effusa</name>
    <dbReference type="NCBI Taxonomy" id="50376"/>
    <lineage>
        <taxon>Eukaryota</taxon>
        <taxon>Fungi</taxon>
        <taxon>Dikarya</taxon>
        <taxon>Ascomycota</taxon>
        <taxon>Pezizomycotina</taxon>
        <taxon>Dothideomycetes</taxon>
        <taxon>Pleosporomycetidae</taxon>
        <taxon>Venturiales</taxon>
        <taxon>Venturiaceae</taxon>
        <taxon>Venturia</taxon>
    </lineage>
</organism>
<dbReference type="InterPro" id="IPR010916">
    <property type="entry name" value="TonB_box_CS"/>
</dbReference>
<evidence type="ECO:0000259" key="5">
    <source>
        <dbReference type="PROSITE" id="PS50893"/>
    </source>
</evidence>
<dbReference type="STRING" id="50376.A0A517L8V2"/>
<dbReference type="InterPro" id="IPR017871">
    <property type="entry name" value="ABC_transporter-like_CS"/>
</dbReference>
<evidence type="ECO:0000256" key="3">
    <source>
        <dbReference type="ARBA" id="ARBA00022840"/>
    </source>
</evidence>
<dbReference type="GO" id="GO:0016887">
    <property type="term" value="F:ATP hydrolysis activity"/>
    <property type="evidence" value="ECO:0007669"/>
    <property type="project" value="InterPro"/>
</dbReference>
<dbReference type="Pfam" id="PF12848">
    <property type="entry name" value="ABC_tran_Xtn"/>
    <property type="match status" value="1"/>
</dbReference>
<dbReference type="CDD" id="cd03221">
    <property type="entry name" value="ABCF_EF-3"/>
    <property type="match status" value="1"/>
</dbReference>
<evidence type="ECO:0000313" key="6">
    <source>
        <dbReference type="EMBL" id="QDS72049.1"/>
    </source>
</evidence>
<sequence length="760" mass="83343">MVKPTFSALTSKAQEALARKKGDSLQVTAQQSRFHLDALNLTAPTTSEILVKNLSISVGSKEILTNAELFLKEGGHYVLVGRNGVGKSTLLKALAEGRVPGVSWGIKILLLGQTRELSLEEKIGGVSVRDETVLEHVVRSDAARESLVKEAEVLSKAVENHVDSTATVKAYRQVAHQRLQKQLDEWRQIATRRSGARGKDARKELIIMEEEFAESLERLSADLEAIDPAVLSAETNEAVDMLSEVQSRLEMMNASAAAAKARTVLLGLGFPAEKIEEATSKLSGGWRTRCDLACALCQTADVLFLDEPTNFLDLPSIIWLEDFVKNLEGTTVVVVTHDRGFADNVGEELLVLRNQKIERFKGNLSTYESERIKKAKWLTDMKDAQEKQKSHMQQSIASAQSAAKSTGDDKKLKQAASRQKKLDERMGMQVNAKGHRFKLNRDMGGYHNASRAGIDVPDFDPPVKIKFPPIPPDLRFPGSLVSLENISFAYAAGKGRKGPEILKDVSLTIHPGERIGICGLNGSGKTTLVSLIMGTKEHISSPNAAAGLMPMRGTITSHPRATFSRFSQQVVEELEDFGNANPEVSSLKHLMDVAEGHLGEKEARATLGSLGLQGAIASDVPIAALSGGQKVRLAIAKLVFNPPHLLILDEVTTHLDADTILGLMLALRDYEGALLLVTHDRFFMRCVVEGQNPAKIWNRANVEEGADEGSEDDEEDEISKKRIVYRMFRGQLRVLQRGMEEYEELCENAAQRLSKPKALA</sequence>
<keyword evidence="3" id="KW-0067">ATP-binding</keyword>
<evidence type="ECO:0000313" key="7">
    <source>
        <dbReference type="Proteomes" id="UP000316270"/>
    </source>
</evidence>
<protein>
    <recommendedName>
        <fullName evidence="5">ABC transporter domain-containing protein</fullName>
    </recommendedName>
</protein>
<dbReference type="PROSITE" id="PS50893">
    <property type="entry name" value="ABC_TRANSPORTER_2"/>
    <property type="match status" value="2"/>
</dbReference>
<evidence type="ECO:0000256" key="4">
    <source>
        <dbReference type="SAM" id="MobiDB-lite"/>
    </source>
</evidence>
<dbReference type="InterPro" id="IPR003593">
    <property type="entry name" value="AAA+_ATPase"/>
</dbReference>
<dbReference type="PROSITE" id="PS00430">
    <property type="entry name" value="TONB_DEPENDENT_REC_1"/>
    <property type="match status" value="1"/>
</dbReference>
<dbReference type="PANTHER" id="PTHR19211:SF135">
    <property type="entry name" value="ATPASE, PUTATIVE (AFU_ORTHOLOGUE AFUA_1G16440)-RELATED"/>
    <property type="match status" value="1"/>
</dbReference>
<feature type="domain" description="ABC transporter" evidence="5">
    <location>
        <begin position="481"/>
        <end position="723"/>
    </location>
</feature>
<dbReference type="InterPro" id="IPR003439">
    <property type="entry name" value="ABC_transporter-like_ATP-bd"/>
</dbReference>
<dbReference type="SMART" id="SM00382">
    <property type="entry name" value="AAA"/>
    <property type="match status" value="2"/>
</dbReference>
<keyword evidence="7" id="KW-1185">Reference proteome</keyword>